<accession>A0AB34GU62</accession>
<gene>
    <name evidence="1" type="ORF">J1605_009059</name>
</gene>
<dbReference type="EMBL" id="JAIQCJ010002079">
    <property type="protein sequence ID" value="KAJ8784016.1"/>
    <property type="molecule type" value="Genomic_DNA"/>
</dbReference>
<protein>
    <submittedName>
        <fullName evidence="1">Uncharacterized protein</fullName>
    </submittedName>
</protein>
<proteinExistence type="predicted"/>
<name>A0AB34GU62_ESCRO</name>
<evidence type="ECO:0000313" key="2">
    <source>
        <dbReference type="Proteomes" id="UP001159641"/>
    </source>
</evidence>
<sequence length="13" mass="1276">MGGATGPEQDGKE</sequence>
<comment type="caution">
    <text evidence="1">The sequence shown here is derived from an EMBL/GenBank/DDBJ whole genome shotgun (WGS) entry which is preliminary data.</text>
</comment>
<organism evidence="1 2">
    <name type="scientific">Eschrichtius robustus</name>
    <name type="common">California gray whale</name>
    <name type="synonym">Eschrichtius gibbosus</name>
    <dbReference type="NCBI Taxonomy" id="9764"/>
    <lineage>
        <taxon>Eukaryota</taxon>
        <taxon>Metazoa</taxon>
        <taxon>Chordata</taxon>
        <taxon>Craniata</taxon>
        <taxon>Vertebrata</taxon>
        <taxon>Euteleostomi</taxon>
        <taxon>Mammalia</taxon>
        <taxon>Eutheria</taxon>
        <taxon>Laurasiatheria</taxon>
        <taxon>Artiodactyla</taxon>
        <taxon>Whippomorpha</taxon>
        <taxon>Cetacea</taxon>
        <taxon>Mysticeti</taxon>
        <taxon>Eschrichtiidae</taxon>
        <taxon>Eschrichtius</taxon>
    </lineage>
</organism>
<dbReference type="Proteomes" id="UP001159641">
    <property type="component" value="Unassembled WGS sequence"/>
</dbReference>
<evidence type="ECO:0000313" key="1">
    <source>
        <dbReference type="EMBL" id="KAJ8784016.1"/>
    </source>
</evidence>
<keyword evidence="2" id="KW-1185">Reference proteome</keyword>
<reference evidence="1 2" key="1">
    <citation type="submission" date="2022-11" db="EMBL/GenBank/DDBJ databases">
        <title>Whole genome sequence of Eschrichtius robustus ER-17-0199.</title>
        <authorList>
            <person name="Bruniche-Olsen A."/>
            <person name="Black A.N."/>
            <person name="Fields C.J."/>
            <person name="Walden K."/>
            <person name="Dewoody J.A."/>
        </authorList>
    </citation>
    <scope>NUCLEOTIDE SEQUENCE [LARGE SCALE GENOMIC DNA]</scope>
    <source>
        <strain evidence="1">ER-17-0199</strain>
        <tissue evidence="1">Blubber</tissue>
    </source>
</reference>